<name>A0A5C6BX32_9BACT</name>
<sequence>MSDSAAKPATLRGLKEMEPISLNSIAFLLTFPHDQSSALLDHYHRQDNDKPHQPG</sequence>
<keyword evidence="2" id="KW-1185">Reference proteome</keyword>
<proteinExistence type="predicted"/>
<organism evidence="1 2">
    <name type="scientific">Allorhodopirellula heiligendammensis</name>
    <dbReference type="NCBI Taxonomy" id="2714739"/>
    <lineage>
        <taxon>Bacteria</taxon>
        <taxon>Pseudomonadati</taxon>
        <taxon>Planctomycetota</taxon>
        <taxon>Planctomycetia</taxon>
        <taxon>Pirellulales</taxon>
        <taxon>Pirellulaceae</taxon>
        <taxon>Allorhodopirellula</taxon>
    </lineage>
</organism>
<reference evidence="1 2" key="1">
    <citation type="journal article" date="2020" name="Antonie Van Leeuwenhoek">
        <title>Rhodopirellula heiligendammensis sp. nov., Rhodopirellula pilleata sp. nov., and Rhodopirellula solitaria sp. nov. isolated from natural or artificial marine surfaces in Northern Germany and California, USA, and emended description of the genus Rhodopirellula.</title>
        <authorList>
            <person name="Kallscheuer N."/>
            <person name="Wiegand S."/>
            <person name="Jogler M."/>
            <person name="Boedeker C."/>
            <person name="Peeters S.H."/>
            <person name="Rast P."/>
            <person name="Heuer A."/>
            <person name="Jetten M.S.M."/>
            <person name="Rohde M."/>
            <person name="Jogler C."/>
        </authorList>
    </citation>
    <scope>NUCLEOTIDE SEQUENCE [LARGE SCALE GENOMIC DNA]</scope>
    <source>
        <strain evidence="1 2">Poly21</strain>
    </source>
</reference>
<gene>
    <name evidence="1" type="ORF">Poly21_24330</name>
</gene>
<comment type="caution">
    <text evidence="1">The sequence shown here is derived from an EMBL/GenBank/DDBJ whole genome shotgun (WGS) entry which is preliminary data.</text>
</comment>
<dbReference type="EMBL" id="SJPU01000002">
    <property type="protein sequence ID" value="TWU15239.1"/>
    <property type="molecule type" value="Genomic_DNA"/>
</dbReference>
<dbReference type="AlphaFoldDB" id="A0A5C6BX32"/>
<accession>A0A5C6BX32</accession>
<evidence type="ECO:0000313" key="1">
    <source>
        <dbReference type="EMBL" id="TWU15239.1"/>
    </source>
</evidence>
<evidence type="ECO:0000313" key="2">
    <source>
        <dbReference type="Proteomes" id="UP000319908"/>
    </source>
</evidence>
<dbReference type="Proteomes" id="UP000319908">
    <property type="component" value="Unassembled WGS sequence"/>
</dbReference>
<protein>
    <submittedName>
        <fullName evidence="1">Uncharacterized protein</fullName>
    </submittedName>
</protein>